<dbReference type="InterPro" id="IPR051678">
    <property type="entry name" value="AGP_Transferase"/>
</dbReference>
<protein>
    <submittedName>
        <fullName evidence="2">Aminoglycoside phosphotransferase</fullName>
    </submittedName>
</protein>
<dbReference type="eggNOG" id="COG3173">
    <property type="taxonomic scope" value="Bacteria"/>
</dbReference>
<dbReference type="EMBL" id="CP000764">
    <property type="protein sequence ID" value="ABS21428.1"/>
    <property type="molecule type" value="Genomic_DNA"/>
</dbReference>
<feature type="domain" description="Aminoglycoside phosphotransferase" evidence="1">
    <location>
        <begin position="21"/>
        <end position="248"/>
    </location>
</feature>
<dbReference type="InterPro" id="IPR002575">
    <property type="entry name" value="Aminoglycoside_PTrfase"/>
</dbReference>
<keyword evidence="3" id="KW-1185">Reference proteome</keyword>
<dbReference type="GO" id="GO:0016740">
    <property type="term" value="F:transferase activity"/>
    <property type="evidence" value="ECO:0007669"/>
    <property type="project" value="UniProtKB-KW"/>
</dbReference>
<dbReference type="InterPro" id="IPR011009">
    <property type="entry name" value="Kinase-like_dom_sf"/>
</dbReference>
<proteinExistence type="predicted"/>
<dbReference type="OrthoDB" id="60975at2"/>
<dbReference type="STRING" id="315749.Bcer98_1102"/>
<dbReference type="PANTHER" id="PTHR21310:SF42">
    <property type="entry name" value="BIFUNCTIONAL AAC_APH"/>
    <property type="match status" value="1"/>
</dbReference>
<organism evidence="2 3">
    <name type="scientific">Bacillus cytotoxicus (strain DSM 22905 / CIP 110041 / 391-98 / NVH 391-98)</name>
    <dbReference type="NCBI Taxonomy" id="315749"/>
    <lineage>
        <taxon>Bacteria</taxon>
        <taxon>Bacillati</taxon>
        <taxon>Bacillota</taxon>
        <taxon>Bacilli</taxon>
        <taxon>Bacillales</taxon>
        <taxon>Bacillaceae</taxon>
        <taxon>Bacillus</taxon>
        <taxon>Bacillus cereus group</taxon>
    </lineage>
</organism>
<evidence type="ECO:0000259" key="1">
    <source>
        <dbReference type="Pfam" id="PF01636"/>
    </source>
</evidence>
<dbReference type="KEGG" id="bcy:Bcer98_1102"/>
<dbReference type="HOGENOM" id="CLU_079826_0_0_9"/>
<dbReference type="Pfam" id="PF01636">
    <property type="entry name" value="APH"/>
    <property type="match status" value="1"/>
</dbReference>
<dbReference type="PANTHER" id="PTHR21310">
    <property type="entry name" value="AMINOGLYCOSIDE PHOSPHOTRANSFERASE-RELATED-RELATED"/>
    <property type="match status" value="1"/>
</dbReference>
<name>A7GMS0_BACCN</name>
<reference evidence="2 3" key="1">
    <citation type="journal article" date="2008" name="Chem. Biol. Interact.">
        <title>Extending the Bacillus cereus group genomics to putative food-borne pathogens of different toxicity.</title>
        <authorList>
            <person name="Lapidus A."/>
            <person name="Goltsman E."/>
            <person name="Auger S."/>
            <person name="Galleron N."/>
            <person name="Segurens B."/>
            <person name="Dossat C."/>
            <person name="Land M.L."/>
            <person name="Broussolle V."/>
            <person name="Brillard J."/>
            <person name="Guinebretiere M.H."/>
            <person name="Sanchis V."/>
            <person name="Nguen-The C."/>
            <person name="Lereclus D."/>
            <person name="Richardson P."/>
            <person name="Wincker P."/>
            <person name="Weissenbach J."/>
            <person name="Ehrlich S.D."/>
            <person name="Sorokin A."/>
        </authorList>
    </citation>
    <scope>NUCLEOTIDE SEQUENCE [LARGE SCALE GENOMIC DNA]</scope>
    <source>
        <strain evidence="3">DSM 22905 / CIP 110041 / 391-98 / NVH 391-98</strain>
    </source>
</reference>
<dbReference type="Gene3D" id="3.30.200.20">
    <property type="entry name" value="Phosphorylase Kinase, domain 1"/>
    <property type="match status" value="1"/>
</dbReference>
<dbReference type="AlphaFoldDB" id="A7GMS0"/>
<dbReference type="Proteomes" id="UP000002300">
    <property type="component" value="Chromosome"/>
</dbReference>
<dbReference type="Gene3D" id="3.90.1200.10">
    <property type="match status" value="1"/>
</dbReference>
<gene>
    <name evidence="2" type="ordered locus">Bcer98_1102</name>
</gene>
<evidence type="ECO:0000313" key="3">
    <source>
        <dbReference type="Proteomes" id="UP000002300"/>
    </source>
</evidence>
<dbReference type="SUPFAM" id="SSF56112">
    <property type="entry name" value="Protein kinase-like (PK-like)"/>
    <property type="match status" value="1"/>
</dbReference>
<evidence type="ECO:0000313" key="2">
    <source>
        <dbReference type="EMBL" id="ABS21428.1"/>
    </source>
</evidence>
<accession>A7GMS0</accession>
<sequence length="303" mass="35931">MYEFFSTIYTTSLPHLHIDSFQQNESGWDHIAIIINNALLFRFPREATIAKRIPLEKELCSLLAKSLHDIEIPNYHLFYTNESDTIPTCSYYTLIYGEPLTAQMIANLTIQEREQVITQIAQFLATLHTISLEHATQLGFKIEKTITYWKQLQMKLNRYLSHTFIKCEKEAFDKLFHQFFTLFHRYDLQYTMIHADFTHHHILFDEKRKKVSGIIDFGDTQIRDPAFDFAGLYHDFGNVFTEDVYKKYCTLILHHDSSFMQRIISFYQHSPLLHQLLYNLERKDEHAIHNGLKKLRTMLQGLN</sequence>